<keyword evidence="5" id="KW-1185">Reference proteome</keyword>
<reference evidence="4 5" key="1">
    <citation type="journal article" date="2024" name="IMA Fungus">
        <title>Apiospora arundinis, a panoply of carbohydrate-active enzymes and secondary metabolites.</title>
        <authorList>
            <person name="Sorensen T."/>
            <person name="Petersen C."/>
            <person name="Muurmann A.T."/>
            <person name="Christiansen J.V."/>
            <person name="Brundto M.L."/>
            <person name="Overgaard C.K."/>
            <person name="Boysen A.T."/>
            <person name="Wollenberg R.D."/>
            <person name="Larsen T.O."/>
            <person name="Sorensen J.L."/>
            <person name="Nielsen K.L."/>
            <person name="Sondergaard T.E."/>
        </authorList>
    </citation>
    <scope>NUCLEOTIDE SEQUENCE [LARGE SCALE GENOMIC DNA]</scope>
    <source>
        <strain evidence="4 5">AAU 773</strain>
    </source>
</reference>
<feature type="region of interest" description="Disordered" evidence="3">
    <location>
        <begin position="16"/>
        <end position="77"/>
    </location>
</feature>
<evidence type="ECO:0000256" key="3">
    <source>
        <dbReference type="SAM" id="MobiDB-lite"/>
    </source>
</evidence>
<comment type="similarity">
    <text evidence="1">Belongs to the bacterial ribosomal protein bL21 family.</text>
</comment>
<gene>
    <name evidence="4" type="ORF">PGQ11_004830</name>
</gene>
<feature type="compositionally biased region" description="Polar residues" evidence="3">
    <location>
        <begin position="30"/>
        <end position="67"/>
    </location>
</feature>
<accession>A0ABR2J9T4</accession>
<dbReference type="InterPro" id="IPR028909">
    <property type="entry name" value="bL21-like"/>
</dbReference>
<sequence>MSRSLLRTLFELRAPSTPRSAASFKLPIRSLSTTPLRRNSPTTSDPTNTIPSQNATSSSQSIPTKSPTEPAAAVAESQPEAAAAPVVVAAAAAAAEGEALYPRIPQQVSPPTSETQASLAQLLPLLRAQPAHYLTAHIWGRPYLVTAGDQIRLPFKMPGVVPGDVLRLDRASTLGSRDFTLQGKPYIDERLFECRATVLGTESEPLRVKVKTKRRQRRAKQVKSKHHFTLLRISEVNIHGPEAVGL</sequence>
<dbReference type="Proteomes" id="UP001390339">
    <property type="component" value="Unassembled WGS sequence"/>
</dbReference>
<evidence type="ECO:0000256" key="1">
    <source>
        <dbReference type="ARBA" id="ARBA00008563"/>
    </source>
</evidence>
<evidence type="ECO:0000313" key="5">
    <source>
        <dbReference type="Proteomes" id="UP001390339"/>
    </source>
</evidence>
<name>A0ABR2J9T4_9PEZI</name>
<evidence type="ECO:0000256" key="2">
    <source>
        <dbReference type="ARBA" id="ARBA00044129"/>
    </source>
</evidence>
<dbReference type="Pfam" id="PF00829">
    <property type="entry name" value="Ribosomal_L21p"/>
    <property type="match status" value="1"/>
</dbReference>
<organism evidence="4 5">
    <name type="scientific">Apiospora arundinis</name>
    <dbReference type="NCBI Taxonomy" id="335852"/>
    <lineage>
        <taxon>Eukaryota</taxon>
        <taxon>Fungi</taxon>
        <taxon>Dikarya</taxon>
        <taxon>Ascomycota</taxon>
        <taxon>Pezizomycotina</taxon>
        <taxon>Sordariomycetes</taxon>
        <taxon>Xylariomycetidae</taxon>
        <taxon>Amphisphaeriales</taxon>
        <taxon>Apiosporaceae</taxon>
        <taxon>Apiospora</taxon>
    </lineage>
</organism>
<proteinExistence type="inferred from homology"/>
<protein>
    <recommendedName>
        <fullName evidence="2">Large ribosomal subunit protein bL21m</fullName>
    </recommendedName>
</protein>
<dbReference type="PANTHER" id="PTHR21349:SF0">
    <property type="entry name" value="LARGE RIBOSOMAL SUBUNIT PROTEIN BL21M"/>
    <property type="match status" value="1"/>
</dbReference>
<dbReference type="EMBL" id="JAPCWZ010000003">
    <property type="protein sequence ID" value="KAK8874316.1"/>
    <property type="molecule type" value="Genomic_DNA"/>
</dbReference>
<comment type="caution">
    <text evidence="4">The sequence shown here is derived from an EMBL/GenBank/DDBJ whole genome shotgun (WGS) entry which is preliminary data.</text>
</comment>
<evidence type="ECO:0000313" key="4">
    <source>
        <dbReference type="EMBL" id="KAK8874316.1"/>
    </source>
</evidence>
<dbReference type="SUPFAM" id="SSF141091">
    <property type="entry name" value="L21p-like"/>
    <property type="match status" value="1"/>
</dbReference>
<dbReference type="PANTHER" id="PTHR21349">
    <property type="entry name" value="50S RIBOSOMAL PROTEIN L21"/>
    <property type="match status" value="1"/>
</dbReference>
<dbReference type="InterPro" id="IPR036164">
    <property type="entry name" value="bL21-like_sf"/>
</dbReference>